<evidence type="ECO:0000256" key="3">
    <source>
        <dbReference type="ARBA" id="ARBA00022670"/>
    </source>
</evidence>
<keyword evidence="13" id="KW-1185">Reference proteome</keyword>
<keyword evidence="7 9" id="KW-1133">Transmembrane helix</keyword>
<dbReference type="Pfam" id="PF01252">
    <property type="entry name" value="Peptidase_A8"/>
    <property type="match status" value="1"/>
</dbReference>
<dbReference type="NCBIfam" id="TIGR00077">
    <property type="entry name" value="lspA"/>
    <property type="match status" value="1"/>
</dbReference>
<evidence type="ECO:0000256" key="10">
    <source>
        <dbReference type="RuleBase" id="RU000594"/>
    </source>
</evidence>
<feature type="active site" evidence="9">
    <location>
        <position position="114"/>
    </location>
</feature>
<dbReference type="GO" id="GO:0006508">
    <property type="term" value="P:proteolysis"/>
    <property type="evidence" value="ECO:0007669"/>
    <property type="project" value="UniProtKB-KW"/>
</dbReference>
<dbReference type="RefSeq" id="WP_232035532.1">
    <property type="nucleotide sequence ID" value="NZ_AP018449.1"/>
</dbReference>
<feature type="active site" evidence="9">
    <location>
        <position position="128"/>
    </location>
</feature>
<comment type="similarity">
    <text evidence="1 9 11">Belongs to the peptidase A8 family.</text>
</comment>
<dbReference type="PROSITE" id="PS00855">
    <property type="entry name" value="SPASE_II"/>
    <property type="match status" value="1"/>
</dbReference>
<dbReference type="HAMAP" id="MF_00161">
    <property type="entry name" value="LspA"/>
    <property type="match status" value="1"/>
</dbReference>
<organism evidence="12 13">
    <name type="scientific">Methylomusa anaerophila</name>
    <dbReference type="NCBI Taxonomy" id="1930071"/>
    <lineage>
        <taxon>Bacteria</taxon>
        <taxon>Bacillati</taxon>
        <taxon>Bacillota</taxon>
        <taxon>Negativicutes</taxon>
        <taxon>Selenomonadales</taxon>
        <taxon>Sporomusaceae</taxon>
        <taxon>Methylomusa</taxon>
    </lineage>
</organism>
<evidence type="ECO:0000256" key="8">
    <source>
        <dbReference type="ARBA" id="ARBA00023136"/>
    </source>
</evidence>
<evidence type="ECO:0000313" key="13">
    <source>
        <dbReference type="Proteomes" id="UP000276437"/>
    </source>
</evidence>
<feature type="transmembrane region" description="Helical" evidence="9">
    <location>
        <begin position="60"/>
        <end position="78"/>
    </location>
</feature>
<dbReference type="GO" id="GO:0004190">
    <property type="term" value="F:aspartic-type endopeptidase activity"/>
    <property type="evidence" value="ECO:0007669"/>
    <property type="project" value="UniProtKB-UniRule"/>
</dbReference>
<evidence type="ECO:0000256" key="1">
    <source>
        <dbReference type="ARBA" id="ARBA00006139"/>
    </source>
</evidence>
<dbReference type="PANTHER" id="PTHR33695:SF1">
    <property type="entry name" value="LIPOPROTEIN SIGNAL PEPTIDASE"/>
    <property type="match status" value="1"/>
</dbReference>
<evidence type="ECO:0000256" key="11">
    <source>
        <dbReference type="RuleBase" id="RU004181"/>
    </source>
</evidence>
<comment type="pathway">
    <text evidence="9">Protein modification; lipoprotein biosynthesis (signal peptide cleavage).</text>
</comment>
<name>A0A348APL5_9FIRM</name>
<dbReference type="UniPathway" id="UPA00665"/>
<comment type="function">
    <text evidence="9 10">This protein specifically catalyzes the removal of signal peptides from prolipoproteins.</text>
</comment>
<keyword evidence="3 9" id="KW-0645">Protease</keyword>
<comment type="catalytic activity">
    <reaction evidence="9 10">
        <text>Release of signal peptides from bacterial membrane prolipoproteins. Hydrolyzes -Xaa-Yaa-Zaa-|-(S,diacylglyceryl)Cys-, in which Xaa is hydrophobic (preferably Leu), and Yaa (Ala or Ser) and Zaa (Gly or Ala) have small, neutral side chains.</text>
        <dbReference type="EC" id="3.4.23.36"/>
    </reaction>
</comment>
<comment type="subcellular location">
    <subcellularLocation>
        <location evidence="9">Cell membrane</location>
        <topology evidence="9">Multi-pass membrane protein</topology>
    </subcellularLocation>
</comment>
<keyword evidence="8 9" id="KW-0472">Membrane</keyword>
<reference evidence="12 13" key="1">
    <citation type="journal article" date="2018" name="Int. J. Syst. Evol. Microbiol.">
        <title>Methylomusa anaerophila gen. nov., sp. nov., an anaerobic methanol-utilizing bacterium isolated from a microbial fuel cell.</title>
        <authorList>
            <person name="Amano N."/>
            <person name="Yamamuro A."/>
            <person name="Miyahara M."/>
            <person name="Kouzuma A."/>
            <person name="Abe T."/>
            <person name="Watanabe K."/>
        </authorList>
    </citation>
    <scope>NUCLEOTIDE SEQUENCE [LARGE SCALE GENOMIC DNA]</scope>
    <source>
        <strain evidence="12 13">MMFC1</strain>
    </source>
</reference>
<evidence type="ECO:0000256" key="7">
    <source>
        <dbReference type="ARBA" id="ARBA00022989"/>
    </source>
</evidence>
<comment type="caution">
    <text evidence="9">Lacks conserved residue(s) required for the propagation of feature annotation.</text>
</comment>
<evidence type="ECO:0000256" key="5">
    <source>
        <dbReference type="ARBA" id="ARBA00022750"/>
    </source>
</evidence>
<keyword evidence="6 9" id="KW-0378">Hydrolase</keyword>
<dbReference type="PRINTS" id="PR00781">
    <property type="entry name" value="LIPOSIGPTASE"/>
</dbReference>
<dbReference type="GO" id="GO:0005886">
    <property type="term" value="C:plasma membrane"/>
    <property type="evidence" value="ECO:0007669"/>
    <property type="project" value="UniProtKB-SubCell"/>
</dbReference>
<dbReference type="InterPro" id="IPR001872">
    <property type="entry name" value="Peptidase_A8"/>
</dbReference>
<feature type="transmembrane region" description="Helical" evidence="9">
    <location>
        <begin position="124"/>
        <end position="146"/>
    </location>
</feature>
<dbReference type="KEGG" id="mana:MAMMFC1_03722"/>
<gene>
    <name evidence="9 12" type="primary">lspA</name>
    <name evidence="12" type="ORF">MAMMFC1_03722</name>
</gene>
<keyword evidence="2 9" id="KW-1003">Cell membrane</keyword>
<keyword evidence="12" id="KW-0449">Lipoprotein</keyword>
<dbReference type="EMBL" id="AP018449">
    <property type="protein sequence ID" value="BBB93013.1"/>
    <property type="molecule type" value="Genomic_DNA"/>
</dbReference>
<keyword evidence="4 9" id="KW-0812">Transmembrane</keyword>
<accession>A0A348APL5</accession>
<dbReference type="PANTHER" id="PTHR33695">
    <property type="entry name" value="LIPOPROTEIN SIGNAL PEPTIDASE"/>
    <property type="match status" value="1"/>
</dbReference>
<dbReference type="EC" id="3.4.23.36" evidence="9"/>
<proteinExistence type="inferred from homology"/>
<evidence type="ECO:0000256" key="6">
    <source>
        <dbReference type="ARBA" id="ARBA00022801"/>
    </source>
</evidence>
<sequence length="156" mass="17439">MSMFLVALITITTIIIDQTVKYYVQSQMLPGQSIPVIEGIFHITYILNPGAAFGVLENQTIFFVTVAFLMLGISIYFFSQIPQHYRLMRFGLSLMAGGAVGNVIDRVKAGVVVDFFDFRIWPVFNIADMAIVTGVSCIIYSIIFLIPRSELKEKNG</sequence>
<dbReference type="AlphaFoldDB" id="A0A348APL5"/>
<dbReference type="Proteomes" id="UP000276437">
    <property type="component" value="Chromosome"/>
</dbReference>
<evidence type="ECO:0000313" key="12">
    <source>
        <dbReference type="EMBL" id="BBB93013.1"/>
    </source>
</evidence>
<evidence type="ECO:0000256" key="9">
    <source>
        <dbReference type="HAMAP-Rule" id="MF_00161"/>
    </source>
</evidence>
<evidence type="ECO:0000256" key="4">
    <source>
        <dbReference type="ARBA" id="ARBA00022692"/>
    </source>
</evidence>
<protein>
    <recommendedName>
        <fullName evidence="9">Lipoprotein signal peptidase</fullName>
        <ecNumber evidence="9">3.4.23.36</ecNumber>
    </recommendedName>
    <alternativeName>
        <fullName evidence="9">Prolipoprotein signal peptidase</fullName>
    </alternativeName>
    <alternativeName>
        <fullName evidence="9">Signal peptidase II</fullName>
        <shortName evidence="9">SPase II</shortName>
    </alternativeName>
</protein>
<evidence type="ECO:0000256" key="2">
    <source>
        <dbReference type="ARBA" id="ARBA00022475"/>
    </source>
</evidence>
<keyword evidence="5 9" id="KW-0064">Aspartyl protease</keyword>